<dbReference type="PANTHER" id="PTHR30055">
    <property type="entry name" value="HTH-TYPE TRANSCRIPTIONAL REGULATOR RUTR"/>
    <property type="match status" value="1"/>
</dbReference>
<sequence length="255" mass="27185">MTSDKATFPTRRAAAARNRDKILAAARTAFADPGVEVSMAEVARRAGVGMATLYRNFPGRQELLEALYVDEVDALCEAAGAGGDAQPPGAALTDWLRRLFAFIPSKRLIVSELLEHTDRDSPLRHSNRTRALTAGRPLLTAAQAAHEIRADLTLEQIFDMIVAIAKINGDPDYLEPMLRTMLSGLRPPAQDEAAGRGQGLGVGGRGAVAGRRGRSLLAAAISGRASVRQPSGGTFTTGLPNEVAPGFSHERPRIR</sequence>
<dbReference type="InterPro" id="IPR049445">
    <property type="entry name" value="TetR_SbtR-like_C"/>
</dbReference>
<dbReference type="RefSeq" id="WP_282704868.1">
    <property type="nucleotide sequence ID" value="NZ_JAAGKO020000067.1"/>
</dbReference>
<dbReference type="InterPro" id="IPR050109">
    <property type="entry name" value="HTH-type_TetR-like_transc_reg"/>
</dbReference>
<protein>
    <submittedName>
        <fullName evidence="7">Helix-turn-helix domain-containing protein</fullName>
    </submittedName>
</protein>
<reference evidence="7 8" key="1">
    <citation type="submission" date="2023-05" db="EMBL/GenBank/DDBJ databases">
        <title>Streptantibioticus silvisoli sp. nov., acidotolerant actinomycetes 1 from pine litter.</title>
        <authorList>
            <person name="Swiecimska M."/>
            <person name="Golinska P."/>
            <person name="Sangal V."/>
            <person name="Wachnowicz B."/>
            <person name="Goodfellow M."/>
        </authorList>
    </citation>
    <scope>NUCLEOTIDE SEQUENCE [LARGE SCALE GENOMIC DNA]</scope>
    <source>
        <strain evidence="7 8">SL54</strain>
    </source>
</reference>
<dbReference type="InterPro" id="IPR001647">
    <property type="entry name" value="HTH_TetR"/>
</dbReference>
<dbReference type="SUPFAM" id="SSF46689">
    <property type="entry name" value="Homeodomain-like"/>
    <property type="match status" value="1"/>
</dbReference>
<dbReference type="PROSITE" id="PS50977">
    <property type="entry name" value="HTH_TETR_2"/>
    <property type="match status" value="1"/>
</dbReference>
<organism evidence="7 8">
    <name type="scientific">Streptantibioticus silvisoli</name>
    <dbReference type="NCBI Taxonomy" id="2705255"/>
    <lineage>
        <taxon>Bacteria</taxon>
        <taxon>Bacillati</taxon>
        <taxon>Actinomycetota</taxon>
        <taxon>Actinomycetes</taxon>
        <taxon>Kitasatosporales</taxon>
        <taxon>Streptomycetaceae</taxon>
        <taxon>Streptantibioticus</taxon>
    </lineage>
</organism>
<dbReference type="EMBL" id="JAAGKO020000067">
    <property type="protein sequence ID" value="MDI5966994.1"/>
    <property type="molecule type" value="Genomic_DNA"/>
</dbReference>
<evidence type="ECO:0000259" key="6">
    <source>
        <dbReference type="PROSITE" id="PS50977"/>
    </source>
</evidence>
<evidence type="ECO:0000256" key="1">
    <source>
        <dbReference type="ARBA" id="ARBA00023015"/>
    </source>
</evidence>
<comment type="caution">
    <text evidence="7">The sequence shown here is derived from an EMBL/GenBank/DDBJ whole genome shotgun (WGS) entry which is preliminary data.</text>
</comment>
<dbReference type="PRINTS" id="PR00455">
    <property type="entry name" value="HTHTETR"/>
</dbReference>
<feature type="region of interest" description="Disordered" evidence="5">
    <location>
        <begin position="228"/>
        <end position="255"/>
    </location>
</feature>
<dbReference type="Gene3D" id="1.10.357.10">
    <property type="entry name" value="Tetracycline Repressor, domain 2"/>
    <property type="match status" value="1"/>
</dbReference>
<evidence type="ECO:0000256" key="3">
    <source>
        <dbReference type="ARBA" id="ARBA00023163"/>
    </source>
</evidence>
<dbReference type="Pfam" id="PF21597">
    <property type="entry name" value="TetR_C_43"/>
    <property type="match status" value="1"/>
</dbReference>
<keyword evidence="2 4" id="KW-0238">DNA-binding</keyword>
<keyword evidence="8" id="KW-1185">Reference proteome</keyword>
<keyword evidence="1" id="KW-0805">Transcription regulation</keyword>
<dbReference type="SUPFAM" id="SSF48498">
    <property type="entry name" value="Tetracyclin repressor-like, C-terminal domain"/>
    <property type="match status" value="1"/>
</dbReference>
<evidence type="ECO:0000313" key="7">
    <source>
        <dbReference type="EMBL" id="MDI5966994.1"/>
    </source>
</evidence>
<name>A0ABT6W9L6_9ACTN</name>
<dbReference type="InterPro" id="IPR036271">
    <property type="entry name" value="Tet_transcr_reg_TetR-rel_C_sf"/>
</dbReference>
<keyword evidence="3" id="KW-0804">Transcription</keyword>
<evidence type="ECO:0000256" key="5">
    <source>
        <dbReference type="SAM" id="MobiDB-lite"/>
    </source>
</evidence>
<feature type="compositionally biased region" description="Polar residues" evidence="5">
    <location>
        <begin position="228"/>
        <end position="239"/>
    </location>
</feature>
<dbReference type="PANTHER" id="PTHR30055:SF234">
    <property type="entry name" value="HTH-TYPE TRANSCRIPTIONAL REGULATOR BETI"/>
    <property type="match status" value="1"/>
</dbReference>
<evidence type="ECO:0000313" key="8">
    <source>
        <dbReference type="Proteomes" id="UP001156398"/>
    </source>
</evidence>
<evidence type="ECO:0000256" key="2">
    <source>
        <dbReference type="ARBA" id="ARBA00023125"/>
    </source>
</evidence>
<proteinExistence type="predicted"/>
<accession>A0ABT6W9L6</accession>
<feature type="domain" description="HTH tetR-type" evidence="6">
    <location>
        <begin position="16"/>
        <end position="75"/>
    </location>
</feature>
<feature type="DNA-binding region" description="H-T-H motif" evidence="4">
    <location>
        <begin position="38"/>
        <end position="57"/>
    </location>
</feature>
<dbReference type="InterPro" id="IPR009057">
    <property type="entry name" value="Homeodomain-like_sf"/>
</dbReference>
<dbReference type="Proteomes" id="UP001156398">
    <property type="component" value="Unassembled WGS sequence"/>
</dbReference>
<gene>
    <name evidence="7" type="ORF">POF43_030415</name>
</gene>
<evidence type="ECO:0000256" key="4">
    <source>
        <dbReference type="PROSITE-ProRule" id="PRU00335"/>
    </source>
</evidence>
<dbReference type="Pfam" id="PF00440">
    <property type="entry name" value="TetR_N"/>
    <property type="match status" value="1"/>
</dbReference>